<reference evidence="3" key="1">
    <citation type="submission" date="2024-06" db="EMBL/GenBank/DDBJ databases">
        <title>Intestivirid acquisition increases across infancy in a wild primate population.</title>
        <authorList>
            <person name="Schneider-Creas I.A."/>
            <person name="Moya I.L."/>
            <person name="Chiou K.L."/>
            <person name="Baniel A."/>
            <person name="Azanaw Haile A."/>
            <person name="Kebede F."/>
            <person name="Abebe B."/>
            <person name="Snyder-Mackler N."/>
            <person name="Varsani A."/>
        </authorList>
    </citation>
    <scope>NUCLEOTIDE SEQUENCE</scope>
    <source>
        <strain evidence="3">Int_RNL_2018_0288_CRY</strain>
    </source>
</reference>
<evidence type="ECO:0000313" key="3">
    <source>
        <dbReference type="EMBL" id="XCO00565.1"/>
    </source>
</evidence>
<accession>A0AAU8MJS3</accession>
<feature type="compositionally biased region" description="Polar residues" evidence="2">
    <location>
        <begin position="327"/>
        <end position="353"/>
    </location>
</feature>
<protein>
    <submittedName>
        <fullName evidence="3">Uncharacterized protein</fullName>
    </submittedName>
</protein>
<keyword evidence="1" id="KW-0175">Coiled coil</keyword>
<dbReference type="EMBL" id="PP965500">
    <property type="protein sequence ID" value="XCO00565.1"/>
    <property type="molecule type" value="Genomic_DNA"/>
</dbReference>
<sequence>MANIPTISLKAAPIQYAAFTPTKYEMTPIDMSILERSLAQREARINKAIENKSNLNVKLGEIETKLNSAEKEWFNDYKQQINKAIQDSIDAGDAGAAVRNATDMAGKVVSDPRILGRMQANADWEQHLNVLKQKKDSGKISDDTYRYSLAHQGYKYKDRYDSNGQVIEGERQNYDIPLDDLNLQSFAYTMFKLISPTKYSKTTGGTNTNADGTSSGGKYENTYETVTKKQIQEMFDEGLLDPTTFSKLKQRLTVSKWSLKDNKDKLNTLDPNSDEYKELDSEIKRQEQLLTGANGALITDAIDFAGKVVENSIPNFAYDNRQITNITNTDNQKGSSRGLQSGYTNGVSNNARQINAKGPNVEKSSNNAANSAQYLGNKLKKDLNR</sequence>
<feature type="region of interest" description="Disordered" evidence="2">
    <location>
        <begin position="327"/>
        <end position="385"/>
    </location>
</feature>
<feature type="compositionally biased region" description="Polar residues" evidence="2">
    <location>
        <begin position="362"/>
        <end position="374"/>
    </location>
</feature>
<evidence type="ECO:0000256" key="2">
    <source>
        <dbReference type="SAM" id="MobiDB-lite"/>
    </source>
</evidence>
<evidence type="ECO:0000256" key="1">
    <source>
        <dbReference type="SAM" id="Coils"/>
    </source>
</evidence>
<name>A0AAU8MJS3_9CAUD</name>
<proteinExistence type="predicted"/>
<organism evidence="3">
    <name type="scientific">Geladintestivirus 2</name>
    <dbReference type="NCBI Taxonomy" id="3233134"/>
    <lineage>
        <taxon>Viruses</taxon>
        <taxon>Duplodnaviria</taxon>
        <taxon>Heunggongvirae</taxon>
        <taxon>Uroviricota</taxon>
        <taxon>Caudoviricetes</taxon>
        <taxon>Crassvirales</taxon>
    </lineage>
</organism>
<feature type="coiled-coil region" evidence="1">
    <location>
        <begin position="31"/>
        <end position="72"/>
    </location>
</feature>